<keyword evidence="1" id="KW-0812">Transmembrane</keyword>
<sequence length="201" mass="23632">MLAFLSLNMNCEEIEIGSRKIFEVDINSLTNGIGNGRYDTAIIICIAFFNVISEIIWKIELYFRYVLIQIKYILKIDTVYPYFSAITENLNKSNLNKYTITFMVYLNFVLFAVICVYILNEPIDTNLLKMNYAIYTIVYLYSISIICHNCTFFSKLFMDVLMQLTLYHIYKLNNDNNPTSYAKWNGVIMEHIHHTDLINIQ</sequence>
<dbReference type="Proteomes" id="UP000078046">
    <property type="component" value="Unassembled WGS sequence"/>
</dbReference>
<reference evidence="2 3" key="1">
    <citation type="submission" date="2016-04" db="EMBL/GenBank/DDBJ databases">
        <title>The genome of Intoshia linei affirms orthonectids as highly simplified spiralians.</title>
        <authorList>
            <person name="Mikhailov K.V."/>
            <person name="Slusarev G.S."/>
            <person name="Nikitin M.A."/>
            <person name="Logacheva M.D."/>
            <person name="Penin A."/>
            <person name="Aleoshin V."/>
            <person name="Panchin Y.V."/>
        </authorList>
    </citation>
    <scope>NUCLEOTIDE SEQUENCE [LARGE SCALE GENOMIC DNA]</scope>
    <source>
        <strain evidence="2">Intl2013</strain>
        <tissue evidence="2">Whole animal</tissue>
    </source>
</reference>
<feature type="transmembrane region" description="Helical" evidence="1">
    <location>
        <begin position="102"/>
        <end position="120"/>
    </location>
</feature>
<feature type="transmembrane region" description="Helical" evidence="1">
    <location>
        <begin position="38"/>
        <end position="57"/>
    </location>
</feature>
<protein>
    <submittedName>
        <fullName evidence="2">Uncharacterized protein</fullName>
    </submittedName>
</protein>
<keyword evidence="1" id="KW-0472">Membrane</keyword>
<comment type="caution">
    <text evidence="2">The sequence shown here is derived from an EMBL/GenBank/DDBJ whole genome shotgun (WGS) entry which is preliminary data.</text>
</comment>
<dbReference type="EMBL" id="LWCA01002191">
    <property type="protein sequence ID" value="OAF64044.1"/>
    <property type="molecule type" value="Genomic_DNA"/>
</dbReference>
<evidence type="ECO:0000256" key="1">
    <source>
        <dbReference type="SAM" id="Phobius"/>
    </source>
</evidence>
<dbReference type="AlphaFoldDB" id="A0A177AS30"/>
<keyword evidence="1" id="KW-1133">Transmembrane helix</keyword>
<keyword evidence="3" id="KW-1185">Reference proteome</keyword>
<accession>A0A177AS30</accession>
<gene>
    <name evidence="2" type="ORF">A3Q56_08161</name>
</gene>
<organism evidence="2 3">
    <name type="scientific">Intoshia linei</name>
    <dbReference type="NCBI Taxonomy" id="1819745"/>
    <lineage>
        <taxon>Eukaryota</taxon>
        <taxon>Metazoa</taxon>
        <taxon>Spiralia</taxon>
        <taxon>Lophotrochozoa</taxon>
        <taxon>Mesozoa</taxon>
        <taxon>Orthonectida</taxon>
        <taxon>Rhopaluridae</taxon>
        <taxon>Intoshia</taxon>
    </lineage>
</organism>
<evidence type="ECO:0000313" key="2">
    <source>
        <dbReference type="EMBL" id="OAF64044.1"/>
    </source>
</evidence>
<evidence type="ECO:0000313" key="3">
    <source>
        <dbReference type="Proteomes" id="UP000078046"/>
    </source>
</evidence>
<proteinExistence type="predicted"/>
<feature type="transmembrane region" description="Helical" evidence="1">
    <location>
        <begin position="132"/>
        <end position="153"/>
    </location>
</feature>
<name>A0A177AS30_9BILA</name>